<evidence type="ECO:0000313" key="2">
    <source>
        <dbReference type="EMBL" id="GIX78485.1"/>
    </source>
</evidence>
<evidence type="ECO:0000313" key="3">
    <source>
        <dbReference type="Proteomes" id="UP001054945"/>
    </source>
</evidence>
<organism evidence="2 3">
    <name type="scientific">Caerostris extrusa</name>
    <name type="common">Bark spider</name>
    <name type="synonym">Caerostris bankana</name>
    <dbReference type="NCBI Taxonomy" id="172846"/>
    <lineage>
        <taxon>Eukaryota</taxon>
        <taxon>Metazoa</taxon>
        <taxon>Ecdysozoa</taxon>
        <taxon>Arthropoda</taxon>
        <taxon>Chelicerata</taxon>
        <taxon>Arachnida</taxon>
        <taxon>Araneae</taxon>
        <taxon>Araneomorphae</taxon>
        <taxon>Entelegynae</taxon>
        <taxon>Araneoidea</taxon>
        <taxon>Araneidae</taxon>
        <taxon>Caerostris</taxon>
    </lineage>
</organism>
<keyword evidence="3" id="KW-1185">Reference proteome</keyword>
<reference evidence="2 3" key="1">
    <citation type="submission" date="2021-06" db="EMBL/GenBank/DDBJ databases">
        <title>Caerostris extrusa draft genome.</title>
        <authorList>
            <person name="Kono N."/>
            <person name="Arakawa K."/>
        </authorList>
    </citation>
    <scope>NUCLEOTIDE SEQUENCE [LARGE SCALE GENOMIC DNA]</scope>
</reference>
<name>A0AAV4N3T0_CAEEX</name>
<comment type="caution">
    <text evidence="2">The sequence shown here is derived from an EMBL/GenBank/DDBJ whole genome shotgun (WGS) entry which is preliminary data.</text>
</comment>
<feature type="compositionally biased region" description="Basic residues" evidence="1">
    <location>
        <begin position="70"/>
        <end position="87"/>
    </location>
</feature>
<feature type="region of interest" description="Disordered" evidence="1">
    <location>
        <begin position="48"/>
        <end position="103"/>
    </location>
</feature>
<dbReference type="EMBL" id="BPLR01002842">
    <property type="protein sequence ID" value="GIX78485.1"/>
    <property type="molecule type" value="Genomic_DNA"/>
</dbReference>
<dbReference type="Proteomes" id="UP001054945">
    <property type="component" value="Unassembled WGS sequence"/>
</dbReference>
<dbReference type="AlphaFoldDB" id="A0AAV4N3T0"/>
<gene>
    <name evidence="2" type="ORF">CEXT_628961</name>
</gene>
<sequence length="120" mass="13692">MGVASLNLQRSRNTEGWVCKTTPLSLISPNLKDHPGNQGKAYLSENLVQKKQQHEASSPTVVQQRCFPKKDKRKKQLSAARRRHLRGPRNTPPPRLSPPDLKFRHVAVWAQELREEPANQ</sequence>
<feature type="compositionally biased region" description="Polar residues" evidence="1">
    <location>
        <begin position="48"/>
        <end position="63"/>
    </location>
</feature>
<protein>
    <submittedName>
        <fullName evidence="2">Uncharacterized protein</fullName>
    </submittedName>
</protein>
<accession>A0AAV4N3T0</accession>
<evidence type="ECO:0000256" key="1">
    <source>
        <dbReference type="SAM" id="MobiDB-lite"/>
    </source>
</evidence>
<proteinExistence type="predicted"/>